<feature type="non-terminal residue" evidence="1">
    <location>
        <position position="1"/>
    </location>
</feature>
<name>A0ABN7P780_TIMPD</name>
<keyword evidence="2" id="KW-1185">Reference proteome</keyword>
<reference evidence="1" key="1">
    <citation type="submission" date="2021-03" db="EMBL/GenBank/DDBJ databases">
        <authorList>
            <person name="Tran Van P."/>
        </authorList>
    </citation>
    <scope>NUCLEOTIDE SEQUENCE</scope>
</reference>
<dbReference type="EMBL" id="CAJPIN010019133">
    <property type="protein sequence ID" value="CAG2062211.1"/>
    <property type="molecule type" value="Genomic_DNA"/>
</dbReference>
<sequence>DAKAAEAAQSAYYDPNRPQCAYVPPPAYYEAPPTYQSATGKKDQ</sequence>
<evidence type="ECO:0000313" key="1">
    <source>
        <dbReference type="EMBL" id="CAG2062211.1"/>
    </source>
</evidence>
<protein>
    <submittedName>
        <fullName evidence="1">Uncharacterized protein</fullName>
    </submittedName>
</protein>
<organism evidence="1 2">
    <name type="scientific">Timema podura</name>
    <name type="common">Walking stick</name>
    <dbReference type="NCBI Taxonomy" id="61482"/>
    <lineage>
        <taxon>Eukaryota</taxon>
        <taxon>Metazoa</taxon>
        <taxon>Ecdysozoa</taxon>
        <taxon>Arthropoda</taxon>
        <taxon>Hexapoda</taxon>
        <taxon>Insecta</taxon>
        <taxon>Pterygota</taxon>
        <taxon>Neoptera</taxon>
        <taxon>Polyneoptera</taxon>
        <taxon>Phasmatodea</taxon>
        <taxon>Timematodea</taxon>
        <taxon>Timematoidea</taxon>
        <taxon>Timematidae</taxon>
        <taxon>Timema</taxon>
    </lineage>
</organism>
<evidence type="ECO:0000313" key="2">
    <source>
        <dbReference type="Proteomes" id="UP001153148"/>
    </source>
</evidence>
<accession>A0ABN7P780</accession>
<comment type="caution">
    <text evidence="1">The sequence shown here is derived from an EMBL/GenBank/DDBJ whole genome shotgun (WGS) entry which is preliminary data.</text>
</comment>
<gene>
    <name evidence="1" type="ORF">TPAB3V08_LOCUS9163</name>
</gene>
<dbReference type="Proteomes" id="UP001153148">
    <property type="component" value="Unassembled WGS sequence"/>
</dbReference>
<proteinExistence type="predicted"/>